<dbReference type="EMBL" id="KK120441">
    <property type="protein sequence ID" value="KFM78289.1"/>
    <property type="molecule type" value="Genomic_DNA"/>
</dbReference>
<feature type="non-terminal residue" evidence="2">
    <location>
        <position position="133"/>
    </location>
</feature>
<evidence type="ECO:0000313" key="2">
    <source>
        <dbReference type="EMBL" id="KFM78289.1"/>
    </source>
</evidence>
<accession>A0A087ULQ0</accession>
<dbReference type="OMA" id="SARYSQI"/>
<dbReference type="AlphaFoldDB" id="A0A087ULQ0"/>
<keyword evidence="1" id="KW-1133">Transmembrane helix</keyword>
<dbReference type="Proteomes" id="UP000054359">
    <property type="component" value="Unassembled WGS sequence"/>
</dbReference>
<organism evidence="2 3">
    <name type="scientific">Stegodyphus mimosarum</name>
    <name type="common">African social velvet spider</name>
    <dbReference type="NCBI Taxonomy" id="407821"/>
    <lineage>
        <taxon>Eukaryota</taxon>
        <taxon>Metazoa</taxon>
        <taxon>Ecdysozoa</taxon>
        <taxon>Arthropoda</taxon>
        <taxon>Chelicerata</taxon>
        <taxon>Arachnida</taxon>
        <taxon>Araneae</taxon>
        <taxon>Araneomorphae</taxon>
        <taxon>Entelegynae</taxon>
        <taxon>Eresoidea</taxon>
        <taxon>Eresidae</taxon>
        <taxon>Stegodyphus</taxon>
    </lineage>
</organism>
<dbReference type="OrthoDB" id="5550464at2759"/>
<protein>
    <submittedName>
        <fullName evidence="2">Uncharacterized protein</fullName>
    </submittedName>
</protein>
<feature type="transmembrane region" description="Helical" evidence="1">
    <location>
        <begin position="12"/>
        <end position="35"/>
    </location>
</feature>
<keyword evidence="1" id="KW-0812">Transmembrane</keyword>
<keyword evidence="3" id="KW-1185">Reference proteome</keyword>
<sequence>MIKAANFPVVKFLLAFMDILLKSISSVYINEGLAFKEAQNLQNTPFLTISRAMKSYNIFGICMIIGYLMEPLWSTILSNLSSCKSYGEKPKVHSLFAVSPLYLEGASKPCGCIIRFSSETVSEAVKRIEEFLG</sequence>
<feature type="transmembrane region" description="Helical" evidence="1">
    <location>
        <begin position="56"/>
        <end position="76"/>
    </location>
</feature>
<keyword evidence="1" id="KW-0472">Membrane</keyword>
<dbReference type="STRING" id="407821.A0A087ULQ0"/>
<gene>
    <name evidence="2" type="ORF">X975_20745</name>
</gene>
<evidence type="ECO:0000256" key="1">
    <source>
        <dbReference type="SAM" id="Phobius"/>
    </source>
</evidence>
<proteinExistence type="predicted"/>
<reference evidence="2 3" key="1">
    <citation type="submission" date="2013-11" db="EMBL/GenBank/DDBJ databases">
        <title>Genome sequencing of Stegodyphus mimosarum.</title>
        <authorList>
            <person name="Bechsgaard J."/>
        </authorList>
    </citation>
    <scope>NUCLEOTIDE SEQUENCE [LARGE SCALE GENOMIC DNA]</scope>
</reference>
<evidence type="ECO:0000313" key="3">
    <source>
        <dbReference type="Proteomes" id="UP000054359"/>
    </source>
</evidence>
<name>A0A087ULQ0_STEMI</name>